<accession>A0ABR2VLJ1</accession>
<organism evidence="3 4">
    <name type="scientific">Basidiobolus ranarum</name>
    <dbReference type="NCBI Taxonomy" id="34480"/>
    <lineage>
        <taxon>Eukaryota</taxon>
        <taxon>Fungi</taxon>
        <taxon>Fungi incertae sedis</taxon>
        <taxon>Zoopagomycota</taxon>
        <taxon>Entomophthoromycotina</taxon>
        <taxon>Basidiobolomycetes</taxon>
        <taxon>Basidiobolales</taxon>
        <taxon>Basidiobolaceae</taxon>
        <taxon>Basidiobolus</taxon>
    </lineage>
</organism>
<proteinExistence type="predicted"/>
<keyword evidence="1" id="KW-0175">Coiled coil</keyword>
<comment type="caution">
    <text evidence="3">The sequence shown here is derived from an EMBL/GenBank/DDBJ whole genome shotgun (WGS) entry which is preliminary data.</text>
</comment>
<keyword evidence="4" id="KW-1185">Reference proteome</keyword>
<sequence length="192" mass="22161">MSQRTTPTGGHLGSKQQFMSLFESLFDNVDSARGLKVQLEDQIRKSTTLLQTLQASGPMIEGLVRSHFRDMQGQFIEKYDSAIEDIVQRLDRLEERQLQSDQQHIKALDQTYENGEEHDRRSEQTNGEHQDSSELPSPPPILSHPRLDRDGHLTKVVKSQGVSADMKTRDYEEMIRCLVDRLETLERRIDQQ</sequence>
<evidence type="ECO:0000256" key="2">
    <source>
        <dbReference type="SAM" id="MobiDB-lite"/>
    </source>
</evidence>
<gene>
    <name evidence="3" type="ORF">K7432_016496</name>
</gene>
<evidence type="ECO:0000313" key="3">
    <source>
        <dbReference type="EMBL" id="KAK9678934.1"/>
    </source>
</evidence>
<feature type="compositionally biased region" description="Basic and acidic residues" evidence="2">
    <location>
        <begin position="115"/>
        <end position="132"/>
    </location>
</feature>
<name>A0ABR2VLJ1_9FUNG</name>
<reference evidence="3 4" key="1">
    <citation type="submission" date="2023-04" db="EMBL/GenBank/DDBJ databases">
        <title>Genome of Basidiobolus ranarum AG-B5.</title>
        <authorList>
            <person name="Stajich J.E."/>
            <person name="Carter-House D."/>
            <person name="Gryganskyi A."/>
        </authorList>
    </citation>
    <scope>NUCLEOTIDE SEQUENCE [LARGE SCALE GENOMIC DNA]</scope>
    <source>
        <strain evidence="3 4">AG-B5</strain>
    </source>
</reference>
<dbReference type="Proteomes" id="UP001479436">
    <property type="component" value="Unassembled WGS sequence"/>
</dbReference>
<dbReference type="EMBL" id="JASJQH010009635">
    <property type="protein sequence ID" value="KAK9678934.1"/>
    <property type="molecule type" value="Genomic_DNA"/>
</dbReference>
<feature type="coiled-coil region" evidence="1">
    <location>
        <begin position="76"/>
        <end position="103"/>
    </location>
</feature>
<feature type="region of interest" description="Disordered" evidence="2">
    <location>
        <begin position="112"/>
        <end position="149"/>
    </location>
</feature>
<evidence type="ECO:0000313" key="4">
    <source>
        <dbReference type="Proteomes" id="UP001479436"/>
    </source>
</evidence>
<protein>
    <submittedName>
        <fullName evidence="3">Uncharacterized protein</fullName>
    </submittedName>
</protein>
<evidence type="ECO:0000256" key="1">
    <source>
        <dbReference type="SAM" id="Coils"/>
    </source>
</evidence>